<reference evidence="1 2" key="1">
    <citation type="journal article" date="2013" name="Genome Announc.">
        <title>Draft Genome Sequence of Rhodococcus rhodnii Strain LMG5362, a Symbiont of Rhodnius prolixus (Hemiptera, Reduviidae, Triatominae), the Principle Vector of Trypanosoma cruzi.</title>
        <authorList>
            <person name="Pachebat J.A."/>
            <person name="van Keulen G."/>
            <person name="Whitten M.M."/>
            <person name="Girdwood S."/>
            <person name="Del Sol R."/>
            <person name="Dyson P.J."/>
            <person name="Facey P.D."/>
        </authorList>
    </citation>
    <scope>NUCLEOTIDE SEQUENCE [LARGE SCALE GENOMIC DNA]</scope>
    <source>
        <strain evidence="1 2">LMG 5362</strain>
    </source>
</reference>
<dbReference type="PROSITE" id="PS51318">
    <property type="entry name" value="TAT"/>
    <property type="match status" value="1"/>
</dbReference>
<dbReference type="AlphaFoldDB" id="R7WRP5"/>
<proteinExistence type="predicted"/>
<sequence>MMRSLPARSRSLRRSAVRVAGAAAVVLGTALGLSAVGAGAASAQPAVCVSPPSDNDIQVHGTASCGAKASDGGWVQSGAIDSGTAVGVAQGPDAQTQSYASGYGTALGASTGGQAWALALGGGIAHSGAAPGALTIAIAGWGSGATADVNGVDCTGALSFAANLQTGQVCAFR</sequence>
<dbReference type="InterPro" id="IPR006311">
    <property type="entry name" value="TAT_signal"/>
</dbReference>
<evidence type="ECO:0000313" key="2">
    <source>
        <dbReference type="Proteomes" id="UP000013525"/>
    </source>
</evidence>
<gene>
    <name evidence="1" type="ORF">Rrhod_0624</name>
</gene>
<accession>R7WRP5</accession>
<dbReference type="EMBL" id="APMY01000020">
    <property type="protein sequence ID" value="EOM77950.1"/>
    <property type="molecule type" value="Genomic_DNA"/>
</dbReference>
<comment type="caution">
    <text evidence="1">The sequence shown here is derived from an EMBL/GenBank/DDBJ whole genome shotgun (WGS) entry which is preliminary data.</text>
</comment>
<evidence type="ECO:0000313" key="1">
    <source>
        <dbReference type="EMBL" id="EOM77950.1"/>
    </source>
</evidence>
<protein>
    <submittedName>
        <fullName evidence="1">Uncharacterized protein</fullName>
    </submittedName>
</protein>
<dbReference type="Proteomes" id="UP000013525">
    <property type="component" value="Unassembled WGS sequence"/>
</dbReference>
<dbReference type="RefSeq" id="WP_010836697.1">
    <property type="nucleotide sequence ID" value="NZ_APMY01000020.1"/>
</dbReference>
<keyword evidence="2" id="KW-1185">Reference proteome</keyword>
<name>R7WRP5_9NOCA</name>
<dbReference type="Pfam" id="PF20550">
    <property type="entry name" value="DUF6764"/>
    <property type="match status" value="1"/>
</dbReference>
<dbReference type="InterPro" id="IPR046652">
    <property type="entry name" value="DUF6764"/>
</dbReference>
<dbReference type="PATRIC" id="fig|1273125.3.peg.602"/>
<organism evidence="1 2">
    <name type="scientific">Rhodococcus rhodnii LMG 5362</name>
    <dbReference type="NCBI Taxonomy" id="1273125"/>
    <lineage>
        <taxon>Bacteria</taxon>
        <taxon>Bacillati</taxon>
        <taxon>Actinomycetota</taxon>
        <taxon>Actinomycetes</taxon>
        <taxon>Mycobacteriales</taxon>
        <taxon>Nocardiaceae</taxon>
        <taxon>Rhodococcus</taxon>
    </lineage>
</organism>
<dbReference type="eggNOG" id="ENOG5033UEW">
    <property type="taxonomic scope" value="Bacteria"/>
</dbReference>